<keyword evidence="3" id="KW-1185">Reference proteome</keyword>
<accession>A0A1W0E5M7</accession>
<keyword evidence="1" id="KW-0175">Coiled coil</keyword>
<name>A0A1W0E5M7_9MICR</name>
<protein>
    <submittedName>
        <fullName evidence="2">Uncharacterized protein</fullName>
    </submittedName>
</protein>
<dbReference type="Proteomes" id="UP000192758">
    <property type="component" value="Unassembled WGS sequence"/>
</dbReference>
<organism evidence="2 3">
    <name type="scientific">Ecytonucleospora hepatopenaei</name>
    <dbReference type="NCBI Taxonomy" id="646526"/>
    <lineage>
        <taxon>Eukaryota</taxon>
        <taxon>Fungi</taxon>
        <taxon>Fungi incertae sedis</taxon>
        <taxon>Microsporidia</taxon>
        <taxon>Enterocytozoonidae</taxon>
        <taxon>Ecytonucleospora</taxon>
    </lineage>
</organism>
<feature type="coiled-coil region" evidence="1">
    <location>
        <begin position="20"/>
        <end position="47"/>
    </location>
</feature>
<evidence type="ECO:0000313" key="3">
    <source>
        <dbReference type="Proteomes" id="UP000192758"/>
    </source>
</evidence>
<dbReference type="VEuPathDB" id="MicrosporidiaDB:EHP00_2146"/>
<comment type="caution">
    <text evidence="2">The sequence shown here is derived from an EMBL/GenBank/DDBJ whole genome shotgun (WGS) entry which is preliminary data.</text>
</comment>
<dbReference type="AlphaFoldDB" id="A0A1W0E5M7"/>
<sequence>MTATPEETFEELKKSTTKLSEDIQDEMEAILKKVESLMSKIEEIQKDNQ</sequence>
<gene>
    <name evidence="2" type="ORF">EHP00_2146</name>
</gene>
<evidence type="ECO:0000313" key="2">
    <source>
        <dbReference type="EMBL" id="OQS54554.1"/>
    </source>
</evidence>
<evidence type="ECO:0000256" key="1">
    <source>
        <dbReference type="SAM" id="Coils"/>
    </source>
</evidence>
<dbReference type="EMBL" id="MNPJ01000019">
    <property type="protein sequence ID" value="OQS54554.1"/>
    <property type="molecule type" value="Genomic_DNA"/>
</dbReference>
<proteinExistence type="predicted"/>
<reference evidence="2 3" key="1">
    <citation type="journal article" date="2017" name="Environ. Microbiol.">
        <title>Decay of the glycolytic pathway and adaptation to intranuclear parasitism within Enterocytozoonidae microsporidia.</title>
        <authorList>
            <person name="Wiredu Boakye D."/>
            <person name="Jaroenlak P."/>
            <person name="Prachumwat A."/>
            <person name="Williams T.A."/>
            <person name="Bateman K.S."/>
            <person name="Itsathitphaisarn O."/>
            <person name="Sritunyalucksana K."/>
            <person name="Paszkiewicz K.H."/>
            <person name="Moore K.A."/>
            <person name="Stentiford G.D."/>
            <person name="Williams B.A."/>
        </authorList>
    </citation>
    <scope>NUCLEOTIDE SEQUENCE [LARGE SCALE GENOMIC DNA]</scope>
    <source>
        <strain evidence="2 3">TH1</strain>
    </source>
</reference>